<dbReference type="EMBL" id="PJQM01005930">
    <property type="protein sequence ID" value="RCH80566.1"/>
    <property type="molecule type" value="Genomic_DNA"/>
</dbReference>
<feature type="compositionally biased region" description="Polar residues" evidence="1">
    <location>
        <begin position="1"/>
        <end position="17"/>
    </location>
</feature>
<accession>A0A367ISF5</accession>
<evidence type="ECO:0000256" key="1">
    <source>
        <dbReference type="SAM" id="MobiDB-lite"/>
    </source>
</evidence>
<protein>
    <submittedName>
        <fullName evidence="2">Uncharacterized protein</fullName>
    </submittedName>
</protein>
<organism evidence="2 3">
    <name type="scientific">Rhizopus stolonifer</name>
    <name type="common">Rhizopus nigricans</name>
    <dbReference type="NCBI Taxonomy" id="4846"/>
    <lineage>
        <taxon>Eukaryota</taxon>
        <taxon>Fungi</taxon>
        <taxon>Fungi incertae sedis</taxon>
        <taxon>Mucoromycota</taxon>
        <taxon>Mucoromycotina</taxon>
        <taxon>Mucoromycetes</taxon>
        <taxon>Mucorales</taxon>
        <taxon>Mucorineae</taxon>
        <taxon>Rhizopodaceae</taxon>
        <taxon>Rhizopus</taxon>
    </lineage>
</organism>
<gene>
    <name evidence="2" type="ORF">CU098_005626</name>
</gene>
<evidence type="ECO:0000313" key="3">
    <source>
        <dbReference type="Proteomes" id="UP000253551"/>
    </source>
</evidence>
<reference evidence="2 3" key="1">
    <citation type="journal article" date="2018" name="G3 (Bethesda)">
        <title>Phylogenetic and Phylogenomic Definition of Rhizopus Species.</title>
        <authorList>
            <person name="Gryganskyi A.P."/>
            <person name="Golan J."/>
            <person name="Dolatabadi S."/>
            <person name="Mondo S."/>
            <person name="Robb S."/>
            <person name="Idnurm A."/>
            <person name="Muszewska A."/>
            <person name="Steczkiewicz K."/>
            <person name="Masonjones S."/>
            <person name="Liao H.L."/>
            <person name="Gajdeczka M.T."/>
            <person name="Anike F."/>
            <person name="Vuek A."/>
            <person name="Anishchenko I.M."/>
            <person name="Voigt K."/>
            <person name="de Hoog G.S."/>
            <person name="Smith M.E."/>
            <person name="Heitman J."/>
            <person name="Vilgalys R."/>
            <person name="Stajich J.E."/>
        </authorList>
    </citation>
    <scope>NUCLEOTIDE SEQUENCE [LARGE SCALE GENOMIC DNA]</scope>
    <source>
        <strain evidence="2 3">LSU 92-RS-03</strain>
    </source>
</reference>
<comment type="caution">
    <text evidence="2">The sequence shown here is derived from an EMBL/GenBank/DDBJ whole genome shotgun (WGS) entry which is preliminary data.</text>
</comment>
<sequence length="273" mass="30630">MDQQSEEASISYGSSPHSFAEDDNLDENEPTLPPIAGPPSDASYSSSFIEMVKACVERAHENHRVTTMANTEKNEQVDSFASILNFYSSQESDLPFSVLSSASEKQVEKGRRQAQENELPVRLHSQDSVGSLPEFAVIRSDPLSVNHVRYTTNKKKDQEQQVKEALDSVGTKFLFDGPEKELCWSHSPEPKPDSPLLSSQEFSSWLCFDSQGSYANFKHDIEEKVSAIKGKQKESPTRPEPLEKDSHLFADLESKIIMTSTPKRVFDLSKKRV</sequence>
<dbReference type="OrthoDB" id="2282800at2759"/>
<dbReference type="AlphaFoldDB" id="A0A367ISF5"/>
<dbReference type="Proteomes" id="UP000253551">
    <property type="component" value="Unassembled WGS sequence"/>
</dbReference>
<keyword evidence="3" id="KW-1185">Reference proteome</keyword>
<name>A0A367ISF5_RHIST</name>
<feature type="region of interest" description="Disordered" evidence="1">
    <location>
        <begin position="1"/>
        <end position="43"/>
    </location>
</feature>
<evidence type="ECO:0000313" key="2">
    <source>
        <dbReference type="EMBL" id="RCH80566.1"/>
    </source>
</evidence>
<proteinExistence type="predicted"/>